<feature type="transmembrane region" description="Helical" evidence="1">
    <location>
        <begin position="93"/>
        <end position="109"/>
    </location>
</feature>
<feature type="transmembrane region" description="Helical" evidence="1">
    <location>
        <begin position="307"/>
        <end position="326"/>
    </location>
</feature>
<organism evidence="2 3">
    <name type="scientific">Psychrobacillus mangrovi</name>
    <dbReference type="NCBI Taxonomy" id="3117745"/>
    <lineage>
        <taxon>Bacteria</taxon>
        <taxon>Bacillati</taxon>
        <taxon>Bacillota</taxon>
        <taxon>Bacilli</taxon>
        <taxon>Bacillales</taxon>
        <taxon>Bacillaceae</taxon>
        <taxon>Psychrobacillus</taxon>
    </lineage>
</organism>
<dbReference type="RefSeq" id="WP_336499169.1">
    <property type="nucleotide sequence ID" value="NZ_JBAWSY010000023.1"/>
</dbReference>
<dbReference type="EMBL" id="JBAWSY010000023">
    <property type="protein sequence ID" value="MEI4771624.1"/>
    <property type="molecule type" value="Genomic_DNA"/>
</dbReference>
<keyword evidence="3" id="KW-1185">Reference proteome</keyword>
<feature type="transmembrane region" description="Helical" evidence="1">
    <location>
        <begin position="419"/>
        <end position="441"/>
    </location>
</feature>
<dbReference type="Proteomes" id="UP001364890">
    <property type="component" value="Unassembled WGS sequence"/>
</dbReference>
<evidence type="ECO:0000313" key="3">
    <source>
        <dbReference type="Proteomes" id="UP001364890"/>
    </source>
</evidence>
<dbReference type="Pfam" id="PF03806">
    <property type="entry name" value="ABG_transport"/>
    <property type="match status" value="1"/>
</dbReference>
<feature type="transmembrane region" description="Helical" evidence="1">
    <location>
        <begin position="35"/>
        <end position="55"/>
    </location>
</feature>
<dbReference type="PANTHER" id="PTHR30282:SF0">
    <property type="entry name" value="P-AMINOBENZOYL-GLUTAMATE TRANSPORT PROTEIN"/>
    <property type="match status" value="1"/>
</dbReference>
<feature type="transmembrane region" description="Helical" evidence="1">
    <location>
        <begin position="347"/>
        <end position="366"/>
    </location>
</feature>
<feature type="transmembrane region" description="Helical" evidence="1">
    <location>
        <begin position="130"/>
        <end position="153"/>
    </location>
</feature>
<protein>
    <submittedName>
        <fullName evidence="2">AbgT family transporter</fullName>
    </submittedName>
</protein>
<name>A0ABU8FA10_9BACI</name>
<evidence type="ECO:0000313" key="2">
    <source>
        <dbReference type="EMBL" id="MEI4771624.1"/>
    </source>
</evidence>
<proteinExistence type="predicted"/>
<keyword evidence="1" id="KW-0812">Transmembrane</keyword>
<gene>
    <name evidence="2" type="ORF">WAX74_18535</name>
</gene>
<feature type="transmembrane region" description="Helical" evidence="1">
    <location>
        <begin position="386"/>
        <end position="407"/>
    </location>
</feature>
<reference evidence="2 3" key="1">
    <citation type="submission" date="2024-01" db="EMBL/GenBank/DDBJ databases">
        <title>Seven novel Bacillus-like species.</title>
        <authorList>
            <person name="Liu G."/>
        </authorList>
    </citation>
    <scope>NUCLEOTIDE SEQUENCE [LARGE SCALE GENOMIC DNA]</scope>
    <source>
        <strain evidence="2 3">FJAT-51614</strain>
    </source>
</reference>
<accession>A0ABU8FA10</accession>
<sequence>MNSTIENNEEINSENRFSRFLSFVEKVGNKLPHPFILFFYLTVLLVILSWILSLFKAAVVHPNTQETVAVKSILSYEGIQFILSDTLKNFTDFAPLGLVLTVMLGIGLAEKVGLLEMLMKRAILNTPRKIITFTVFFIGILGNIASDAAFVVIPPLAALVFLSVGRHPIAGLAVGLASSGIGFTANVLIAGTDALLSGISTEISQGINPDIIVTPLDNWFFMSVSTFVLAGLGTLITEKYVEPRLGVYTGAQQSLSNEISTLEKRGLRNSLIAALIFIAAVVGAMLIPNSPLLNEDGTLLRSPFLSGIVPVLFLFFLVVGIVYGVSTKKIQSSADVPKLMTEAIGTLSGYIVLIFMIAQFVAYFNWSNIAIWLAVHSAAILTHLNMTNIFVIVLFVLLTAFLSLFIISGSALWSLVGPVFIPLFMVLGYHPAFIQLAYRIGESSTNMVTPLNPYFAIILSFMHVYDKKAGIGTLMSLMIPYTIGFLIIWIILMLVFALLGIPIGPGVSLYL</sequence>
<keyword evidence="1" id="KW-0472">Membrane</keyword>
<feature type="transmembrane region" description="Helical" evidence="1">
    <location>
        <begin position="477"/>
        <end position="501"/>
    </location>
</feature>
<feature type="transmembrane region" description="Helical" evidence="1">
    <location>
        <begin position="447"/>
        <end position="465"/>
    </location>
</feature>
<feature type="transmembrane region" description="Helical" evidence="1">
    <location>
        <begin position="270"/>
        <end position="287"/>
    </location>
</feature>
<dbReference type="InterPro" id="IPR004697">
    <property type="entry name" value="AbgT"/>
</dbReference>
<dbReference type="PANTHER" id="PTHR30282">
    <property type="entry name" value="P-AMINOBENZOYL GLUTAMATE TRANSPORTER"/>
    <property type="match status" value="1"/>
</dbReference>
<evidence type="ECO:0000256" key="1">
    <source>
        <dbReference type="SAM" id="Phobius"/>
    </source>
</evidence>
<keyword evidence="1" id="KW-1133">Transmembrane helix</keyword>
<comment type="caution">
    <text evidence="2">The sequence shown here is derived from an EMBL/GenBank/DDBJ whole genome shotgun (WGS) entry which is preliminary data.</text>
</comment>